<feature type="chain" id="PRO_5043719777" description="Fibrinogen alpha/beta/gamma chain coiled coil domain-containing protein" evidence="12">
    <location>
        <begin position="19"/>
        <end position="498"/>
    </location>
</feature>
<sequence length="498" mass="54189">MKLQQVLCLCMLLVAAWATEFEDIGGGVRGNRPVEHGYKASDTCKTEKDWPMCTDGDWGPKCPSGCRIQGLLDKTDHNLLTRIDKIRQLLDQYRQKYRSTDQSSKQTYDYLRDRLTTSSGDDNKYMSLAESLRKRIVEVKIKIERQLRILEALKTRVREQVIEMQRLEVDIDMKLRSCKGSCAEYAKFTADRESYVAIDKQLDQLESIRVNSVESVGSLRVMKSRVLKEREHVTTYGLFIITPPLIIFIIPPLIIIIISSLIIIIIIPPLIIIITSLIIIIIIPHSSSSSSSHFSSSSSSSFPHSSSSSSSSSFPHSSSSSSSSFPHSSSSSSSHFSSSGFPDSSSSSSSPHSSSSSSPDSSASSSSHTSTSTHTMKCTRTIRKVTHHTKDGPVERVEEVLSGKGCDAIGGGDHSKTSLTQGGADAFFGGDIFKRFGSGFDDMSSPFASAGSTKTMESKTMSSTKSLLSGTKTGSASGHGDAVDDLPDIFARSKRSGV</sequence>
<evidence type="ECO:0000256" key="4">
    <source>
        <dbReference type="ARBA" id="ARBA00022729"/>
    </source>
</evidence>
<dbReference type="GO" id="GO:0005577">
    <property type="term" value="C:fibrinogen complex"/>
    <property type="evidence" value="ECO:0007669"/>
    <property type="project" value="InterPro"/>
</dbReference>
<feature type="region of interest" description="Disordered" evidence="10">
    <location>
        <begin position="448"/>
        <end position="486"/>
    </location>
</feature>
<evidence type="ECO:0000313" key="15">
    <source>
        <dbReference type="Proteomes" id="UP000823561"/>
    </source>
</evidence>
<dbReference type="GO" id="GO:0042730">
    <property type="term" value="P:fibrinolysis"/>
    <property type="evidence" value="ECO:0007669"/>
    <property type="project" value="TreeGrafter"/>
</dbReference>
<comment type="subunit">
    <text evidence="8">Heterohexamer; disulfide linked. Contains 2 sets of 3 non-identical chains (alpha, beta and gamma). The 2 heterotrimers are in head to head conformation with the N-termini in a small central domain.</text>
</comment>
<dbReference type="EMBL" id="JADWDJ010000024">
    <property type="protein sequence ID" value="KAG5260661.1"/>
    <property type="molecule type" value="Genomic_DNA"/>
</dbReference>
<keyword evidence="15" id="KW-1185">Reference proteome</keyword>
<dbReference type="Pfam" id="PF08702">
    <property type="entry name" value="Fib_alpha"/>
    <property type="match status" value="1"/>
</dbReference>
<protein>
    <recommendedName>
        <fullName evidence="13">Fibrinogen alpha/beta/gamma chain coiled coil domain-containing protein</fullName>
    </recommendedName>
</protein>
<dbReference type="GO" id="GO:0005201">
    <property type="term" value="F:extracellular matrix structural constituent"/>
    <property type="evidence" value="ECO:0007669"/>
    <property type="project" value="TreeGrafter"/>
</dbReference>
<feature type="compositionally biased region" description="Low complexity" evidence="10">
    <location>
        <begin position="452"/>
        <end position="475"/>
    </location>
</feature>
<dbReference type="GO" id="GO:0005102">
    <property type="term" value="F:signaling receptor binding"/>
    <property type="evidence" value="ECO:0007669"/>
    <property type="project" value="InterPro"/>
</dbReference>
<name>A0AAV6FG89_9TELE</name>
<evidence type="ECO:0000256" key="7">
    <source>
        <dbReference type="ARBA" id="ARBA00023157"/>
    </source>
</evidence>
<keyword evidence="11" id="KW-0472">Membrane</keyword>
<dbReference type="InterPro" id="IPR012290">
    <property type="entry name" value="Fibrinogen_a/b/g_coil_dom"/>
</dbReference>
<evidence type="ECO:0000256" key="2">
    <source>
        <dbReference type="ARBA" id="ARBA00022525"/>
    </source>
</evidence>
<organism evidence="14 15">
    <name type="scientific">Alosa alosa</name>
    <name type="common">allis shad</name>
    <dbReference type="NCBI Taxonomy" id="278164"/>
    <lineage>
        <taxon>Eukaryota</taxon>
        <taxon>Metazoa</taxon>
        <taxon>Chordata</taxon>
        <taxon>Craniata</taxon>
        <taxon>Vertebrata</taxon>
        <taxon>Euteleostomi</taxon>
        <taxon>Actinopterygii</taxon>
        <taxon>Neopterygii</taxon>
        <taxon>Teleostei</taxon>
        <taxon>Clupei</taxon>
        <taxon>Clupeiformes</taxon>
        <taxon>Clupeoidei</taxon>
        <taxon>Clupeidae</taxon>
        <taxon>Alosa</taxon>
    </lineage>
</organism>
<proteinExistence type="predicted"/>
<dbReference type="PANTHER" id="PTHR47221">
    <property type="entry name" value="FIBRINOGEN ALPHA CHAIN"/>
    <property type="match status" value="1"/>
</dbReference>
<keyword evidence="3" id="KW-0356">Hemostasis</keyword>
<comment type="subcellular location">
    <subcellularLocation>
        <location evidence="1">Secreted</location>
    </subcellularLocation>
</comment>
<dbReference type="GO" id="GO:0072377">
    <property type="term" value="P:blood coagulation, common pathway"/>
    <property type="evidence" value="ECO:0007669"/>
    <property type="project" value="TreeGrafter"/>
</dbReference>
<evidence type="ECO:0000313" key="14">
    <source>
        <dbReference type="EMBL" id="KAG5260661.1"/>
    </source>
</evidence>
<evidence type="ECO:0000256" key="5">
    <source>
        <dbReference type="ARBA" id="ARBA00023054"/>
    </source>
</evidence>
<feature type="domain" description="Fibrinogen alpha/beta/gamma chain coiled coil" evidence="13">
    <location>
        <begin position="46"/>
        <end position="190"/>
    </location>
</feature>
<dbReference type="AlphaFoldDB" id="A0AAV6FG89"/>
<evidence type="ECO:0000256" key="11">
    <source>
        <dbReference type="SAM" id="Phobius"/>
    </source>
</evidence>
<feature type="coiled-coil region" evidence="9">
    <location>
        <begin position="140"/>
        <end position="170"/>
    </location>
</feature>
<evidence type="ECO:0000256" key="10">
    <source>
        <dbReference type="SAM" id="MobiDB-lite"/>
    </source>
</evidence>
<feature type="region of interest" description="Disordered" evidence="10">
    <location>
        <begin position="340"/>
        <end position="392"/>
    </location>
</feature>
<dbReference type="Proteomes" id="UP000823561">
    <property type="component" value="Chromosome 24"/>
</dbReference>
<dbReference type="SUPFAM" id="SSF58010">
    <property type="entry name" value="Fibrinogen coiled-coil and central regions"/>
    <property type="match status" value="1"/>
</dbReference>
<evidence type="ECO:0000256" key="3">
    <source>
        <dbReference type="ARBA" id="ARBA00022696"/>
    </source>
</evidence>
<evidence type="ECO:0000256" key="8">
    <source>
        <dbReference type="ARBA" id="ARBA00025974"/>
    </source>
</evidence>
<dbReference type="PANTHER" id="PTHR47221:SF6">
    <property type="entry name" value="FIBRINOGEN ALPHA CHAIN"/>
    <property type="match status" value="1"/>
</dbReference>
<accession>A0AAV6FG89</accession>
<feature type="transmembrane region" description="Helical" evidence="11">
    <location>
        <begin position="233"/>
        <end position="254"/>
    </location>
</feature>
<keyword evidence="4 12" id="KW-0732">Signal</keyword>
<feature type="signal peptide" evidence="12">
    <location>
        <begin position="1"/>
        <end position="18"/>
    </location>
</feature>
<keyword evidence="11" id="KW-0812">Transmembrane</keyword>
<dbReference type="GO" id="GO:0070527">
    <property type="term" value="P:platelet aggregation"/>
    <property type="evidence" value="ECO:0007669"/>
    <property type="project" value="TreeGrafter"/>
</dbReference>
<dbReference type="InterPro" id="IPR037579">
    <property type="entry name" value="FIB_ANG-like"/>
</dbReference>
<evidence type="ECO:0000256" key="1">
    <source>
        <dbReference type="ARBA" id="ARBA00004613"/>
    </source>
</evidence>
<evidence type="ECO:0000256" key="12">
    <source>
        <dbReference type="SAM" id="SignalP"/>
    </source>
</evidence>
<feature type="compositionally biased region" description="Low complexity" evidence="10">
    <location>
        <begin position="340"/>
        <end position="373"/>
    </location>
</feature>
<dbReference type="GO" id="GO:0034116">
    <property type="term" value="P:positive regulation of heterotypic cell-cell adhesion"/>
    <property type="evidence" value="ECO:0007669"/>
    <property type="project" value="TreeGrafter"/>
</dbReference>
<reference evidence="14" key="1">
    <citation type="submission" date="2020-10" db="EMBL/GenBank/DDBJ databases">
        <title>Chromosome-scale genome assembly of the Allis shad, Alosa alosa.</title>
        <authorList>
            <person name="Margot Z."/>
            <person name="Christophe K."/>
            <person name="Cabau C."/>
            <person name="Louis A."/>
            <person name="Berthelot C."/>
            <person name="Parey E."/>
            <person name="Roest Crollius H."/>
            <person name="Montfort J."/>
            <person name="Robinson-Rechavi M."/>
            <person name="Bucao C."/>
            <person name="Bouchez O."/>
            <person name="Gislard M."/>
            <person name="Lluch J."/>
            <person name="Milhes M."/>
            <person name="Lampietro C."/>
            <person name="Lopez Roques C."/>
            <person name="Donnadieu C."/>
            <person name="Braasch I."/>
            <person name="Desvignes T."/>
            <person name="Postlethwait J."/>
            <person name="Bobe J."/>
            <person name="Guiguen Y."/>
        </authorList>
    </citation>
    <scope>NUCLEOTIDE SEQUENCE</scope>
    <source>
        <strain evidence="14">M-15738</strain>
        <tissue evidence="14">Blood</tissue>
    </source>
</reference>
<dbReference type="Gene3D" id="1.20.5.50">
    <property type="match status" value="1"/>
</dbReference>
<dbReference type="GO" id="GO:0051258">
    <property type="term" value="P:protein polymerization"/>
    <property type="evidence" value="ECO:0007669"/>
    <property type="project" value="InterPro"/>
</dbReference>
<keyword evidence="7" id="KW-1015">Disulfide bond</keyword>
<keyword evidence="2" id="KW-0964">Secreted</keyword>
<keyword evidence="6" id="KW-0094">Blood coagulation</keyword>
<feature type="transmembrane region" description="Helical" evidence="11">
    <location>
        <begin position="261"/>
        <end position="283"/>
    </location>
</feature>
<dbReference type="SMART" id="SM01212">
    <property type="entry name" value="Fib_alpha"/>
    <property type="match status" value="1"/>
</dbReference>
<gene>
    <name evidence="14" type="ORF">AALO_G00295030</name>
</gene>
<keyword evidence="5 9" id="KW-0175">Coiled coil</keyword>
<evidence type="ECO:0000256" key="6">
    <source>
        <dbReference type="ARBA" id="ARBA00023084"/>
    </source>
</evidence>
<evidence type="ECO:0000259" key="13">
    <source>
        <dbReference type="SMART" id="SM01212"/>
    </source>
</evidence>
<dbReference type="GO" id="GO:0030674">
    <property type="term" value="F:protein-macromolecule adaptor activity"/>
    <property type="evidence" value="ECO:0007669"/>
    <property type="project" value="TreeGrafter"/>
</dbReference>
<evidence type="ECO:0000256" key="9">
    <source>
        <dbReference type="SAM" id="Coils"/>
    </source>
</evidence>
<keyword evidence="11" id="KW-1133">Transmembrane helix</keyword>
<comment type="caution">
    <text evidence="14">The sequence shown here is derived from an EMBL/GenBank/DDBJ whole genome shotgun (WGS) entry which is preliminary data.</text>
</comment>